<proteinExistence type="predicted"/>
<protein>
    <submittedName>
        <fullName evidence="2">Uncharacterized protein</fullName>
    </submittedName>
</protein>
<reference evidence="2" key="1">
    <citation type="journal article" date="2014" name="Front. Microbiol.">
        <title>High frequency of phylogenetically diverse reductive dehalogenase-homologous genes in deep subseafloor sedimentary metagenomes.</title>
        <authorList>
            <person name="Kawai M."/>
            <person name="Futagami T."/>
            <person name="Toyoda A."/>
            <person name="Takaki Y."/>
            <person name="Nishi S."/>
            <person name="Hori S."/>
            <person name="Arai W."/>
            <person name="Tsubouchi T."/>
            <person name="Morono Y."/>
            <person name="Uchiyama I."/>
            <person name="Ito T."/>
            <person name="Fujiyama A."/>
            <person name="Inagaki F."/>
            <person name="Takami H."/>
        </authorList>
    </citation>
    <scope>NUCLEOTIDE SEQUENCE</scope>
    <source>
        <strain evidence="2">Expedition CK06-06</strain>
    </source>
</reference>
<sequence>MEEEEEDGDDDDGDDVDESGGIELGAEERKEMIMNLRGEQTGSILDHRRQRANWYAWFVLR</sequence>
<evidence type="ECO:0000256" key="1">
    <source>
        <dbReference type="SAM" id="MobiDB-lite"/>
    </source>
</evidence>
<organism evidence="2">
    <name type="scientific">marine sediment metagenome</name>
    <dbReference type="NCBI Taxonomy" id="412755"/>
    <lineage>
        <taxon>unclassified sequences</taxon>
        <taxon>metagenomes</taxon>
        <taxon>ecological metagenomes</taxon>
    </lineage>
</organism>
<gene>
    <name evidence="2" type="ORF">S03H2_48034</name>
</gene>
<dbReference type="EMBL" id="BARU01030249">
    <property type="protein sequence ID" value="GAH75533.1"/>
    <property type="molecule type" value="Genomic_DNA"/>
</dbReference>
<feature type="region of interest" description="Disordered" evidence="1">
    <location>
        <begin position="1"/>
        <end position="29"/>
    </location>
</feature>
<feature type="compositionally biased region" description="Acidic residues" evidence="1">
    <location>
        <begin position="1"/>
        <end position="20"/>
    </location>
</feature>
<dbReference type="AlphaFoldDB" id="X1K0C3"/>
<name>X1K0C3_9ZZZZ</name>
<comment type="caution">
    <text evidence="2">The sequence shown here is derived from an EMBL/GenBank/DDBJ whole genome shotgun (WGS) entry which is preliminary data.</text>
</comment>
<accession>X1K0C3</accession>
<evidence type="ECO:0000313" key="2">
    <source>
        <dbReference type="EMBL" id="GAH75533.1"/>
    </source>
</evidence>